<evidence type="ECO:0000313" key="8">
    <source>
        <dbReference type="Proteomes" id="UP001234581"/>
    </source>
</evidence>
<sequence length="120" mass="13556">MLAARGFLQCMANASTIMRRTAVQCVKRNASTVSTAADSAIPMEPSLPFMFTTRMPQVHASHSVTAYMSNLRPFSAPPAPSVEEGFQMTSILRKRRLKMNKHKHKKLRKRTRALRKRLGK</sequence>
<dbReference type="PANTHER" id="PTHR32035:SF3">
    <property type="entry name" value="SMALL RIBOSOMAL SUBUNIT PROTEIN MS38"/>
    <property type="match status" value="1"/>
</dbReference>
<dbReference type="RefSeq" id="XP_058344762.1">
    <property type="nucleotide sequence ID" value="XM_058484501.1"/>
</dbReference>
<evidence type="ECO:0000256" key="1">
    <source>
        <dbReference type="ARBA" id="ARBA00004173"/>
    </source>
</evidence>
<keyword evidence="8" id="KW-1185">Reference proteome</keyword>
<comment type="similarity">
    <text evidence="3">Belongs to the mitochondrion-specific ribosomal protein mS38 family.</text>
</comment>
<dbReference type="Proteomes" id="UP001234581">
    <property type="component" value="Unassembled WGS sequence"/>
</dbReference>
<accession>A0AAD7V6J3</accession>
<comment type="caution">
    <text evidence="7">The sequence shown here is derived from an EMBL/GenBank/DDBJ whole genome shotgun (WGS) entry which is preliminary data.</text>
</comment>
<evidence type="ECO:0000256" key="3">
    <source>
        <dbReference type="ARBA" id="ARBA00035647"/>
    </source>
</evidence>
<feature type="domain" description="Ribosomal protein mS38 C-terminal" evidence="6">
    <location>
        <begin position="87"/>
        <end position="120"/>
    </location>
</feature>
<name>A0AAD7V6J3_9FUNG</name>
<dbReference type="GeneID" id="83211855"/>
<reference evidence="7 8" key="1">
    <citation type="submission" date="2023-03" db="EMBL/GenBank/DDBJ databases">
        <title>Genome sequence of Lichtheimia ornata CBS 291.66.</title>
        <authorList>
            <person name="Mohabir J.T."/>
            <person name="Shea T.P."/>
            <person name="Kurbessoian T."/>
            <person name="Berby B."/>
            <person name="Fontaine J."/>
            <person name="Livny J."/>
            <person name="Gnirke A."/>
            <person name="Stajich J.E."/>
            <person name="Cuomo C.A."/>
        </authorList>
    </citation>
    <scope>NUCLEOTIDE SEQUENCE [LARGE SCALE GENOMIC DNA]</scope>
    <source>
        <strain evidence="7">CBS 291.66</strain>
    </source>
</reference>
<evidence type="ECO:0000256" key="2">
    <source>
        <dbReference type="ARBA" id="ARBA00023128"/>
    </source>
</evidence>
<dbReference type="AlphaFoldDB" id="A0AAD7V6J3"/>
<keyword evidence="2" id="KW-0496">Mitochondrion</keyword>
<feature type="region of interest" description="Disordered" evidence="5">
    <location>
        <begin position="99"/>
        <end position="120"/>
    </location>
</feature>
<organism evidence="7 8">
    <name type="scientific">Lichtheimia ornata</name>
    <dbReference type="NCBI Taxonomy" id="688661"/>
    <lineage>
        <taxon>Eukaryota</taxon>
        <taxon>Fungi</taxon>
        <taxon>Fungi incertae sedis</taxon>
        <taxon>Mucoromycota</taxon>
        <taxon>Mucoromycotina</taxon>
        <taxon>Mucoromycetes</taxon>
        <taxon>Mucorales</taxon>
        <taxon>Lichtheimiaceae</taxon>
        <taxon>Lichtheimia</taxon>
    </lineage>
</organism>
<proteinExistence type="inferred from homology"/>
<evidence type="ECO:0000259" key="6">
    <source>
        <dbReference type="SMART" id="SM01155"/>
    </source>
</evidence>
<gene>
    <name evidence="7" type="ORF">O0I10_004442</name>
</gene>
<evidence type="ECO:0000256" key="4">
    <source>
        <dbReference type="ARBA" id="ARBA00035682"/>
    </source>
</evidence>
<dbReference type="InterPro" id="IPR013177">
    <property type="entry name" value="Ribosomal_mS38_C"/>
</dbReference>
<dbReference type="Pfam" id="PF08213">
    <property type="entry name" value="COX24_C"/>
    <property type="match status" value="1"/>
</dbReference>
<evidence type="ECO:0000313" key="7">
    <source>
        <dbReference type="EMBL" id="KAJ8659849.1"/>
    </source>
</evidence>
<protein>
    <recommendedName>
        <fullName evidence="4">Small ribosomal subunit protein mS38</fullName>
    </recommendedName>
</protein>
<dbReference type="EMBL" id="JARTCD010000016">
    <property type="protein sequence ID" value="KAJ8659849.1"/>
    <property type="molecule type" value="Genomic_DNA"/>
</dbReference>
<evidence type="ECO:0000256" key="5">
    <source>
        <dbReference type="SAM" id="MobiDB-lite"/>
    </source>
</evidence>
<dbReference type="SMART" id="SM01155">
    <property type="entry name" value="DUF1713"/>
    <property type="match status" value="1"/>
</dbReference>
<comment type="subcellular location">
    <subcellularLocation>
        <location evidence="1">Mitochondrion</location>
    </subcellularLocation>
</comment>
<dbReference type="GO" id="GO:0005739">
    <property type="term" value="C:mitochondrion"/>
    <property type="evidence" value="ECO:0007669"/>
    <property type="project" value="UniProtKB-SubCell"/>
</dbReference>
<dbReference type="PANTHER" id="PTHR32035">
    <property type="entry name" value="AURORA KINASE A-INTERACTING PROTEIN"/>
    <property type="match status" value="1"/>
</dbReference>